<keyword evidence="2" id="KW-0496">Mitochondrion</keyword>
<evidence type="ECO:0000313" key="2">
    <source>
        <dbReference type="EMBL" id="AGU16559.1"/>
    </source>
</evidence>
<dbReference type="KEGG" id="smil:18126287"/>
<dbReference type="GeneID" id="18126287"/>
<organism evidence="2">
    <name type="scientific">Salvia miltiorrhiza</name>
    <name type="common">Chinese sage</name>
    <dbReference type="NCBI Taxonomy" id="226208"/>
    <lineage>
        <taxon>Eukaryota</taxon>
        <taxon>Viridiplantae</taxon>
        <taxon>Streptophyta</taxon>
        <taxon>Embryophyta</taxon>
        <taxon>Tracheophyta</taxon>
        <taxon>Spermatophyta</taxon>
        <taxon>Magnoliopsida</taxon>
        <taxon>eudicotyledons</taxon>
        <taxon>Gunneridae</taxon>
        <taxon>Pentapetalae</taxon>
        <taxon>asterids</taxon>
        <taxon>lamiids</taxon>
        <taxon>Lamiales</taxon>
        <taxon>Lamiaceae</taxon>
        <taxon>Nepetoideae</taxon>
        <taxon>Mentheae</taxon>
        <taxon>Salviinae</taxon>
        <taxon>Salvia</taxon>
        <taxon>Salvia incertae sedis</taxon>
    </lineage>
</organism>
<sequence>MTMLVVQKKEANPTDDQANSSSLESNGSSGEDSPYQYPSSAPLLLPSTCVRLPSLNAGVLFAPKVFNPSFLHSALRHAHLPYLILIGSIYLNPLPCVKQITMLV</sequence>
<gene>
    <name evidence="2" type="primary">orf104b</name>
    <name evidence="2" type="ORF">Salmi_Mp026</name>
</gene>
<reference evidence="2" key="1">
    <citation type="submission" date="2013-05" db="EMBL/GenBank/DDBJ databases">
        <title>The Mitochondrial Genome of the medicinal plant Salvia miltiorrhiza.</title>
        <authorList>
            <person name="Qian J."/>
        </authorList>
    </citation>
    <scope>NUCLEOTIDE SEQUENCE</scope>
</reference>
<feature type="region of interest" description="Disordered" evidence="1">
    <location>
        <begin position="1"/>
        <end position="39"/>
    </location>
</feature>
<name>V9P566_SALMI</name>
<evidence type="ECO:0000256" key="1">
    <source>
        <dbReference type="SAM" id="MobiDB-lite"/>
    </source>
</evidence>
<dbReference type="RefSeq" id="YP_008992292.1">
    <property type="nucleotide sequence ID" value="NC_023209.1"/>
</dbReference>
<geneLocation type="mitochondrion" evidence="2"/>
<feature type="compositionally biased region" description="Low complexity" evidence="1">
    <location>
        <begin position="19"/>
        <end position="33"/>
    </location>
</feature>
<dbReference type="AlphaFoldDB" id="V9P566"/>
<proteinExistence type="predicted"/>
<protein>
    <submittedName>
        <fullName evidence="2">Uncharacterized protein</fullName>
    </submittedName>
</protein>
<dbReference type="EMBL" id="KF177345">
    <property type="protein sequence ID" value="AGU16559.1"/>
    <property type="molecule type" value="Genomic_DNA"/>
</dbReference>
<accession>V9P566</accession>